<keyword evidence="1" id="KW-0614">Plasmid</keyword>
<dbReference type="EMBL" id="AP027733">
    <property type="protein sequence ID" value="BDZ52342.1"/>
    <property type="molecule type" value="Genomic_DNA"/>
</dbReference>
<accession>A0ABM8GV43</accession>
<geneLocation type="plasmid" evidence="1 3">
    <name>pNBRC108728a</name>
</geneLocation>
<reference evidence="3" key="2">
    <citation type="journal article" date="2019" name="Int. J. Syst. Evol. Microbiol.">
        <title>The Global Catalogue of Microorganisms (GCM) 10K type strain sequencing project: providing services to taxonomists for standard genome sequencing and annotation.</title>
        <authorList>
            <consortium name="The Broad Institute Genomics Platform"/>
            <consortium name="The Broad Institute Genome Sequencing Center for Infectious Disease"/>
            <person name="Wu L."/>
            <person name="Ma J."/>
        </authorList>
    </citation>
    <scope>NUCLEOTIDE SEQUENCE [LARGE SCALE GENOMIC DNA]</scope>
    <source>
        <strain evidence="3">NBRC 108728</strain>
    </source>
</reference>
<evidence type="ECO:0000313" key="1">
    <source>
        <dbReference type="EMBL" id="BDZ52342.1"/>
    </source>
</evidence>
<evidence type="ECO:0000313" key="2">
    <source>
        <dbReference type="EMBL" id="BDZ52909.1"/>
    </source>
</evidence>
<evidence type="ECO:0000313" key="3">
    <source>
        <dbReference type="Proteomes" id="UP001321486"/>
    </source>
</evidence>
<sequence length="94" mass="10396">MPTYEIVMDFPAGRGISDTSGFVDALREFAAPRITVTIEATSKRAAAKLLAESTEHYADQHSNGRNRWSADWYAERLTALRGKRAIRAAELIGV</sequence>
<name>A0ABM8GV43_9MICO</name>
<organism evidence="1 3">
    <name type="scientific">Frondihabitans sucicola</name>
    <dbReference type="NCBI Taxonomy" id="1268041"/>
    <lineage>
        <taxon>Bacteria</taxon>
        <taxon>Bacillati</taxon>
        <taxon>Actinomycetota</taxon>
        <taxon>Actinomycetes</taxon>
        <taxon>Micrococcales</taxon>
        <taxon>Microbacteriaceae</taxon>
        <taxon>Frondihabitans</taxon>
    </lineage>
</organism>
<dbReference type="Proteomes" id="UP001321486">
    <property type="component" value="Plasmid pNBRC108728a"/>
</dbReference>
<proteinExistence type="predicted"/>
<reference evidence="1" key="3">
    <citation type="submission" date="2023-02" db="EMBL/GenBank/DDBJ databases">
        <authorList>
            <person name="Sun Q."/>
            <person name="Mori K."/>
        </authorList>
    </citation>
    <scope>NUCLEOTIDE SEQUENCE</scope>
    <source>
        <strain evidence="1">NBRC 108728</strain>
        <plasmid evidence="1">pNBRC108728a</plasmid>
    </source>
</reference>
<keyword evidence="3" id="KW-1185">Reference proteome</keyword>
<dbReference type="EMBL" id="AP027733">
    <property type="protein sequence ID" value="BDZ52909.1"/>
    <property type="molecule type" value="Genomic_DNA"/>
</dbReference>
<reference evidence="1" key="1">
    <citation type="journal article" date="2014" name="Int. J. Syst. Evol. Microbiol.">
        <title>Complete genome of a new Firmicutes species belonging to the dominant human colonic microbiota ('Ruminococcus bicirculans') reveals two chromosomes and a selective capacity to utilize plant glucans.</title>
        <authorList>
            <consortium name="NISC Comparative Sequencing Program"/>
            <person name="Wegmann U."/>
            <person name="Louis P."/>
            <person name="Goesmann A."/>
            <person name="Henrissat B."/>
            <person name="Duncan S.H."/>
            <person name="Flint H.J."/>
        </authorList>
    </citation>
    <scope>NUCLEOTIDE SEQUENCE</scope>
    <source>
        <strain evidence="1">NBRC 108728</strain>
    </source>
</reference>
<gene>
    <name evidence="1" type="ORF">GCM10025867_45830</name>
    <name evidence="2" type="ORF">GCM10025867_51500</name>
</gene>
<protein>
    <submittedName>
        <fullName evidence="1">Uncharacterized protein</fullName>
    </submittedName>
</protein>
<dbReference type="RefSeq" id="WP_286347191.1">
    <property type="nucleotide sequence ID" value="NZ_AP027733.1"/>
</dbReference>